<accession>A0A8J5UQG1</accession>
<dbReference type="GeneID" id="73468552"/>
<evidence type="ECO:0000256" key="1">
    <source>
        <dbReference type="ARBA" id="ARBA00004141"/>
    </source>
</evidence>
<dbReference type="EMBL" id="JAGSYN010000066">
    <property type="protein sequence ID" value="KAG7664726.1"/>
    <property type="molecule type" value="Genomic_DNA"/>
</dbReference>
<keyword evidence="3 6" id="KW-1133">Transmembrane helix</keyword>
<feature type="transmembrane region" description="Helical" evidence="6">
    <location>
        <begin position="100"/>
        <end position="118"/>
    </location>
</feature>
<dbReference type="PANTHER" id="PTHR16201">
    <property type="entry name" value="SEVEN TRANSMEMBRANE PROTEIN 1-RELATED"/>
    <property type="match status" value="1"/>
</dbReference>
<evidence type="ECO:0000256" key="2">
    <source>
        <dbReference type="ARBA" id="ARBA00022692"/>
    </source>
</evidence>
<dbReference type="InterPro" id="IPR051415">
    <property type="entry name" value="LAAT-1"/>
</dbReference>
<dbReference type="FunFam" id="1.20.1280.290:FF:000038">
    <property type="entry name" value="PQ loop repeat containing 2"/>
    <property type="match status" value="1"/>
</dbReference>
<evidence type="ECO:0000313" key="7">
    <source>
        <dbReference type="EMBL" id="KAG7664726.1"/>
    </source>
</evidence>
<gene>
    <name evidence="7" type="ORF">J8A68_001751</name>
</gene>
<dbReference type="PANTHER" id="PTHR16201:SF34">
    <property type="entry name" value="LYSOSOMAL AMINO ACID TRANSPORTER 1"/>
    <property type="match status" value="1"/>
</dbReference>
<sequence>MTQSLSEESVLSSTPSSYDSTSEHPSPIRTPAIKAALAGALLHARTGSALSLDSVAAMEASGFNKNTLGLVLAWACTVVYCSSRCPQLYKNYKRKSVEGISPLLFASALIGNLTYTFSILTSCEVLLGDSKGFLLKELPYILGSSGTIIFDMAYFYQKHIYRDTGRNTMVMSLENWSQIAVHDA</sequence>
<proteinExistence type="predicted"/>
<feature type="transmembrane region" description="Helical" evidence="6">
    <location>
        <begin position="138"/>
        <end position="156"/>
    </location>
</feature>
<evidence type="ECO:0000256" key="3">
    <source>
        <dbReference type="ARBA" id="ARBA00022989"/>
    </source>
</evidence>
<evidence type="ECO:0000256" key="5">
    <source>
        <dbReference type="SAM" id="MobiDB-lite"/>
    </source>
</evidence>
<feature type="compositionally biased region" description="Low complexity" evidence="5">
    <location>
        <begin position="1"/>
        <end position="20"/>
    </location>
</feature>
<comment type="caution">
    <text evidence="7">The sequence shown here is derived from an EMBL/GenBank/DDBJ whole genome shotgun (WGS) entry which is preliminary data.</text>
</comment>
<reference evidence="7 8" key="1">
    <citation type="journal article" date="2021" name="DNA Res.">
        <title>Genome analysis of Candida subhashii reveals its hybrid nature and dual mitochondrial genome conformations.</title>
        <authorList>
            <person name="Mixao V."/>
            <person name="Hegedusova E."/>
            <person name="Saus E."/>
            <person name="Pryszcz L.P."/>
            <person name="Cillingova A."/>
            <person name="Nosek J."/>
            <person name="Gabaldon T."/>
        </authorList>
    </citation>
    <scope>NUCLEOTIDE SEQUENCE [LARGE SCALE GENOMIC DNA]</scope>
    <source>
        <strain evidence="7 8">CBS 10753</strain>
    </source>
</reference>
<keyword evidence="8" id="KW-1185">Reference proteome</keyword>
<protein>
    <submittedName>
        <fullName evidence="7">Uncharacterized protein</fullName>
    </submittedName>
</protein>
<dbReference type="RefSeq" id="XP_049264958.1">
    <property type="nucleotide sequence ID" value="XM_049405429.1"/>
</dbReference>
<evidence type="ECO:0000313" key="8">
    <source>
        <dbReference type="Proteomes" id="UP000694255"/>
    </source>
</evidence>
<dbReference type="InterPro" id="IPR006603">
    <property type="entry name" value="PQ-loop_rpt"/>
</dbReference>
<evidence type="ECO:0000256" key="6">
    <source>
        <dbReference type="SAM" id="Phobius"/>
    </source>
</evidence>
<dbReference type="GO" id="GO:0000329">
    <property type="term" value="C:fungal-type vacuole membrane"/>
    <property type="evidence" value="ECO:0007669"/>
    <property type="project" value="TreeGrafter"/>
</dbReference>
<dbReference type="GO" id="GO:0015174">
    <property type="term" value="F:basic amino acid transmembrane transporter activity"/>
    <property type="evidence" value="ECO:0007669"/>
    <property type="project" value="TreeGrafter"/>
</dbReference>
<dbReference type="Pfam" id="PF04193">
    <property type="entry name" value="PQ-loop"/>
    <property type="match status" value="1"/>
</dbReference>
<dbReference type="AlphaFoldDB" id="A0A8J5UQG1"/>
<dbReference type="OrthoDB" id="8048523at2759"/>
<name>A0A8J5UQG1_9ASCO</name>
<comment type="subcellular location">
    <subcellularLocation>
        <location evidence="1">Membrane</location>
        <topology evidence="1">Multi-pass membrane protein</topology>
    </subcellularLocation>
</comment>
<keyword evidence="4 6" id="KW-0472">Membrane</keyword>
<feature type="region of interest" description="Disordered" evidence="5">
    <location>
        <begin position="1"/>
        <end position="26"/>
    </location>
</feature>
<dbReference type="Proteomes" id="UP000694255">
    <property type="component" value="Unassembled WGS sequence"/>
</dbReference>
<dbReference type="GO" id="GO:0034488">
    <property type="term" value="P:basic amino acid transmembrane export from vacuole"/>
    <property type="evidence" value="ECO:0007669"/>
    <property type="project" value="TreeGrafter"/>
</dbReference>
<evidence type="ECO:0000256" key="4">
    <source>
        <dbReference type="ARBA" id="ARBA00023136"/>
    </source>
</evidence>
<organism evidence="7 8">
    <name type="scientific">[Candida] subhashii</name>
    <dbReference type="NCBI Taxonomy" id="561895"/>
    <lineage>
        <taxon>Eukaryota</taxon>
        <taxon>Fungi</taxon>
        <taxon>Dikarya</taxon>
        <taxon>Ascomycota</taxon>
        <taxon>Saccharomycotina</taxon>
        <taxon>Pichiomycetes</taxon>
        <taxon>Debaryomycetaceae</taxon>
        <taxon>Spathaspora</taxon>
    </lineage>
</organism>
<dbReference type="SMART" id="SM00679">
    <property type="entry name" value="CTNS"/>
    <property type="match status" value="1"/>
</dbReference>
<keyword evidence="2 6" id="KW-0812">Transmembrane</keyword>